<dbReference type="RefSeq" id="WP_211861384.1">
    <property type="nucleotide sequence ID" value="NZ_JAAEDM010000013.1"/>
</dbReference>
<dbReference type="SUPFAM" id="SSF48452">
    <property type="entry name" value="TPR-like"/>
    <property type="match status" value="1"/>
</dbReference>
<proteinExistence type="predicted"/>
<dbReference type="Gene3D" id="3.40.50.2000">
    <property type="entry name" value="Glycogen Phosphorylase B"/>
    <property type="match status" value="1"/>
</dbReference>
<dbReference type="SUPFAM" id="SSF53756">
    <property type="entry name" value="UDP-Glycosyltransferase/glycogen phosphorylase"/>
    <property type="match status" value="1"/>
</dbReference>
<dbReference type="PANTHER" id="PTHR46401">
    <property type="entry name" value="GLYCOSYLTRANSFERASE WBBK-RELATED"/>
    <property type="match status" value="1"/>
</dbReference>
<organism evidence="3 4">
    <name type="scientific">Neoroseomonas soli</name>
    <dbReference type="NCBI Taxonomy" id="1081025"/>
    <lineage>
        <taxon>Bacteria</taxon>
        <taxon>Pseudomonadati</taxon>
        <taxon>Pseudomonadota</taxon>
        <taxon>Alphaproteobacteria</taxon>
        <taxon>Acetobacterales</taxon>
        <taxon>Acetobacteraceae</taxon>
        <taxon>Neoroseomonas</taxon>
    </lineage>
</organism>
<dbReference type="Gene3D" id="1.25.40.10">
    <property type="entry name" value="Tetratricopeptide repeat domain"/>
    <property type="match status" value="1"/>
</dbReference>
<dbReference type="SMART" id="SM00028">
    <property type="entry name" value="TPR"/>
    <property type="match status" value="3"/>
</dbReference>
<dbReference type="GO" id="GO:0016757">
    <property type="term" value="F:glycosyltransferase activity"/>
    <property type="evidence" value="ECO:0007669"/>
    <property type="project" value="InterPro"/>
</dbReference>
<keyword evidence="1" id="KW-0802">TPR repeat</keyword>
<dbReference type="InterPro" id="IPR001296">
    <property type="entry name" value="Glyco_trans_1"/>
</dbReference>
<dbReference type="PANTHER" id="PTHR46401:SF8">
    <property type="entry name" value="BLL6006 PROTEIN"/>
    <property type="match status" value="1"/>
</dbReference>
<dbReference type="AlphaFoldDB" id="A0A9X9WV33"/>
<reference evidence="3" key="1">
    <citation type="submission" date="2020-01" db="EMBL/GenBank/DDBJ databases">
        <authorList>
            <person name="Rat A."/>
        </authorList>
    </citation>
    <scope>NUCLEOTIDE SEQUENCE</scope>
    <source>
        <strain evidence="3">LMG 31231</strain>
    </source>
</reference>
<feature type="domain" description="Glycosyl transferase family 1" evidence="2">
    <location>
        <begin position="364"/>
        <end position="522"/>
    </location>
</feature>
<protein>
    <submittedName>
        <fullName evidence="3">Glycosyltransferase</fullName>
    </submittedName>
</protein>
<reference evidence="3" key="2">
    <citation type="journal article" date="2021" name="Syst. Appl. Microbiol.">
        <title>Roseomonas hellenica sp. nov., isolated from roots of wild-growing Alkanna tinctoria.</title>
        <authorList>
            <person name="Rat A."/>
            <person name="Naranjo H.D."/>
            <person name="Lebbe L."/>
            <person name="Cnockaert M."/>
            <person name="Krigas N."/>
            <person name="Grigoriadou K."/>
            <person name="Maloupa E."/>
            <person name="Willems A."/>
        </authorList>
    </citation>
    <scope>NUCLEOTIDE SEQUENCE</scope>
    <source>
        <strain evidence="3">LMG 31231</strain>
    </source>
</reference>
<dbReference type="PROSITE" id="PS50005">
    <property type="entry name" value="TPR"/>
    <property type="match status" value="1"/>
</dbReference>
<evidence type="ECO:0000256" key="1">
    <source>
        <dbReference type="PROSITE-ProRule" id="PRU00339"/>
    </source>
</evidence>
<gene>
    <name evidence="3" type="ORF">GXW76_07490</name>
</gene>
<dbReference type="InterPro" id="IPR011990">
    <property type="entry name" value="TPR-like_helical_dom_sf"/>
</dbReference>
<dbReference type="Proteomes" id="UP001138751">
    <property type="component" value="Unassembled WGS sequence"/>
</dbReference>
<dbReference type="CDD" id="cd03809">
    <property type="entry name" value="GT4_MtfB-like"/>
    <property type="match status" value="1"/>
</dbReference>
<keyword evidence="4" id="KW-1185">Reference proteome</keyword>
<name>A0A9X9WV33_9PROT</name>
<evidence type="ECO:0000313" key="3">
    <source>
        <dbReference type="EMBL" id="MBR0671012.1"/>
    </source>
</evidence>
<dbReference type="InterPro" id="IPR019734">
    <property type="entry name" value="TPR_rpt"/>
</dbReference>
<sequence>MDRDEKDAALASAGDRLRQADSLRDQRLWDAAILAYRAHLEERPADWRAQIQLGHCLKESGDPSDALLAYRAAEALAPNIADVHIQIGHALKLMGDTSQAWRAYARAREIDPSNEEAAREASALARLASPLVRSAPVPGQAVQVVFDTSDLVAFLADNRTPTGIQRVQLNITARALLDPMDGVATAAVAFDAVGGAWREIGRELFLRLWRLSRSGGDPRAADWLEALADLKAALLSGPDFVFAPGASLVNLGTSWWIKDYFLHVRHVARQYGVRYVPMIHDCIPLVTPEHCPPPLVEEFAQWFSGMVALADSALTNSEWSASDARRIAGAILPGVDLPVAVVRLDADLKKELGATTGLTWAERSDLPEPGEPFVLCVGTIESRKNHLMLFHAWLTLVRKHGAERVPRLVCIGKPGWLAEAAMTLWRNSPVLQDRVTIAHGVPDVTLAALYGAALFTVTNSHYEGWGLPVTESLSFGRVPLVARNTSLVEAGGEAAVYYEPRNEPDLVAKLEALIFDTEERARREAEILATTRLRSWGDIADQVMRAVAARRDAPAVEAGARLPVLPGVTYPLHLLGGGQVDRARAVADIVREGLNWYPLDRWGVWTRPGLARMRLSLPAGAAEGPLRLYLGCVPPGKETSVRLRAFGAGATPPRFTTVTAQGDSRFTCVVEVEASSSEVIVEIDSGAGTPLGTEAKPDPRRVGLGLTSFMICAADDLAGRLDFLERHAFRMLRGD</sequence>
<feature type="repeat" description="TPR" evidence="1">
    <location>
        <begin position="81"/>
        <end position="114"/>
    </location>
</feature>
<evidence type="ECO:0000259" key="2">
    <source>
        <dbReference type="Pfam" id="PF00534"/>
    </source>
</evidence>
<dbReference type="Pfam" id="PF00534">
    <property type="entry name" value="Glycos_transf_1"/>
    <property type="match status" value="1"/>
</dbReference>
<comment type="caution">
    <text evidence="3">The sequence shown here is derived from an EMBL/GenBank/DDBJ whole genome shotgun (WGS) entry which is preliminary data.</text>
</comment>
<dbReference type="EMBL" id="JAAEDM010000013">
    <property type="protein sequence ID" value="MBR0671012.1"/>
    <property type="molecule type" value="Genomic_DNA"/>
</dbReference>
<evidence type="ECO:0000313" key="4">
    <source>
        <dbReference type="Proteomes" id="UP001138751"/>
    </source>
</evidence>
<accession>A0A9X9WV33</accession>